<proteinExistence type="predicted"/>
<gene>
    <name evidence="1" type="primary">Necator_chrV.g18736</name>
    <name evidence="1" type="ORF">RB195_013945</name>
</gene>
<sequence>MKTKSKPPMAQEEFTEKIMSSTRLLLLVSKAKLTPKELHIGAHGLQWNEQEEGNSSALHWTLSLSTPGIGHRNVIDHNIVSERFSSIEVAVVPKFYAGTFSGPYDKSEEFKTAMRRLSTECLEPINQYRAARAAGNDELMRELARLCPVVI</sequence>
<reference evidence="1 2" key="1">
    <citation type="submission" date="2023-08" db="EMBL/GenBank/DDBJ databases">
        <title>A Necator americanus chromosomal reference genome.</title>
        <authorList>
            <person name="Ilik V."/>
            <person name="Petrzelkova K.J."/>
            <person name="Pardy F."/>
            <person name="Fuh T."/>
            <person name="Niatou-Singa F.S."/>
            <person name="Gouil Q."/>
            <person name="Baker L."/>
            <person name="Ritchie M.E."/>
            <person name="Jex A.R."/>
            <person name="Gazzola D."/>
            <person name="Li H."/>
            <person name="Toshio Fujiwara R."/>
            <person name="Zhan B."/>
            <person name="Aroian R.V."/>
            <person name="Pafco B."/>
            <person name="Schwarz E.M."/>
        </authorList>
    </citation>
    <scope>NUCLEOTIDE SEQUENCE [LARGE SCALE GENOMIC DNA]</scope>
    <source>
        <strain evidence="1 2">Aroian</strain>
        <tissue evidence="1">Whole animal</tissue>
    </source>
</reference>
<evidence type="ECO:0000313" key="1">
    <source>
        <dbReference type="EMBL" id="KAK6755276.1"/>
    </source>
</evidence>
<accession>A0ABR1E0M6</accession>
<comment type="caution">
    <text evidence="1">The sequence shown here is derived from an EMBL/GenBank/DDBJ whole genome shotgun (WGS) entry which is preliminary data.</text>
</comment>
<evidence type="ECO:0000313" key="2">
    <source>
        <dbReference type="Proteomes" id="UP001303046"/>
    </source>
</evidence>
<dbReference type="Proteomes" id="UP001303046">
    <property type="component" value="Unassembled WGS sequence"/>
</dbReference>
<keyword evidence="2" id="KW-1185">Reference proteome</keyword>
<organism evidence="1 2">
    <name type="scientific">Necator americanus</name>
    <name type="common">Human hookworm</name>
    <dbReference type="NCBI Taxonomy" id="51031"/>
    <lineage>
        <taxon>Eukaryota</taxon>
        <taxon>Metazoa</taxon>
        <taxon>Ecdysozoa</taxon>
        <taxon>Nematoda</taxon>
        <taxon>Chromadorea</taxon>
        <taxon>Rhabditida</taxon>
        <taxon>Rhabditina</taxon>
        <taxon>Rhabditomorpha</taxon>
        <taxon>Strongyloidea</taxon>
        <taxon>Ancylostomatidae</taxon>
        <taxon>Bunostominae</taxon>
        <taxon>Necator</taxon>
    </lineage>
</organism>
<protein>
    <submittedName>
        <fullName evidence="1">Uncharacterized protein</fullName>
    </submittedName>
</protein>
<dbReference type="EMBL" id="JAVFWL010000005">
    <property type="protein sequence ID" value="KAK6755276.1"/>
    <property type="molecule type" value="Genomic_DNA"/>
</dbReference>
<name>A0ABR1E0M6_NECAM</name>